<evidence type="ECO:0008006" key="5">
    <source>
        <dbReference type="Google" id="ProtNLM"/>
    </source>
</evidence>
<gene>
    <name evidence="3" type="ORF">A3C87_02815</name>
</gene>
<organism evidence="3 4">
    <name type="scientific">Candidatus Kaiserbacteria bacterium RIFCSPHIGHO2_02_FULL_49_34</name>
    <dbReference type="NCBI Taxonomy" id="1798491"/>
    <lineage>
        <taxon>Bacteria</taxon>
        <taxon>Candidatus Kaiseribacteriota</taxon>
    </lineage>
</organism>
<proteinExistence type="predicted"/>
<protein>
    <recommendedName>
        <fullName evidence="5">Organic solvent tolerance-like N-terminal domain-containing protein</fullName>
    </recommendedName>
</protein>
<feature type="compositionally biased region" description="Polar residues" evidence="1">
    <location>
        <begin position="133"/>
        <end position="144"/>
    </location>
</feature>
<feature type="signal peptide" evidence="2">
    <location>
        <begin position="1"/>
        <end position="23"/>
    </location>
</feature>
<evidence type="ECO:0000256" key="2">
    <source>
        <dbReference type="SAM" id="SignalP"/>
    </source>
</evidence>
<dbReference type="AlphaFoldDB" id="A0A1F6DJH3"/>
<evidence type="ECO:0000313" key="4">
    <source>
        <dbReference type="Proteomes" id="UP000176511"/>
    </source>
</evidence>
<evidence type="ECO:0000313" key="3">
    <source>
        <dbReference type="EMBL" id="OGG61553.1"/>
    </source>
</evidence>
<evidence type="ECO:0000256" key="1">
    <source>
        <dbReference type="SAM" id="MobiDB-lite"/>
    </source>
</evidence>
<feature type="compositionally biased region" description="Low complexity" evidence="1">
    <location>
        <begin position="107"/>
        <end position="123"/>
    </location>
</feature>
<feature type="region of interest" description="Disordered" evidence="1">
    <location>
        <begin position="103"/>
        <end position="144"/>
    </location>
</feature>
<dbReference type="EMBL" id="MFLE01000017">
    <property type="protein sequence ID" value="OGG61553.1"/>
    <property type="molecule type" value="Genomic_DNA"/>
</dbReference>
<dbReference type="STRING" id="1798491.A3C87_02815"/>
<sequence>MKIKLLIIAGFALAATAAQYANAGDGARAWGSTTSLTPRYEIIDLALKEHMLRNELLGNRTKVTTTQHYYGNFYSTQNCDVEGSCQAQSSQVSNINGSTVTTISSETGSSVNVTSSATATDTSQNGDADTVRGNVSSGTITINQ</sequence>
<accession>A0A1F6DJH3</accession>
<reference evidence="3 4" key="1">
    <citation type="journal article" date="2016" name="Nat. Commun.">
        <title>Thousands of microbial genomes shed light on interconnected biogeochemical processes in an aquifer system.</title>
        <authorList>
            <person name="Anantharaman K."/>
            <person name="Brown C.T."/>
            <person name="Hug L.A."/>
            <person name="Sharon I."/>
            <person name="Castelle C.J."/>
            <person name="Probst A.J."/>
            <person name="Thomas B.C."/>
            <person name="Singh A."/>
            <person name="Wilkins M.J."/>
            <person name="Karaoz U."/>
            <person name="Brodie E.L."/>
            <person name="Williams K.H."/>
            <person name="Hubbard S.S."/>
            <person name="Banfield J.F."/>
        </authorList>
    </citation>
    <scope>NUCLEOTIDE SEQUENCE [LARGE SCALE GENOMIC DNA]</scope>
</reference>
<keyword evidence="2" id="KW-0732">Signal</keyword>
<name>A0A1F6DJH3_9BACT</name>
<feature type="chain" id="PRO_5009523881" description="Organic solvent tolerance-like N-terminal domain-containing protein" evidence="2">
    <location>
        <begin position="24"/>
        <end position="144"/>
    </location>
</feature>
<dbReference type="Proteomes" id="UP000176511">
    <property type="component" value="Unassembled WGS sequence"/>
</dbReference>
<comment type="caution">
    <text evidence="3">The sequence shown here is derived from an EMBL/GenBank/DDBJ whole genome shotgun (WGS) entry which is preliminary data.</text>
</comment>